<evidence type="ECO:0000256" key="1">
    <source>
        <dbReference type="ARBA" id="ARBA00022441"/>
    </source>
</evidence>
<dbReference type="GO" id="GO:0005829">
    <property type="term" value="C:cytosol"/>
    <property type="evidence" value="ECO:0007669"/>
    <property type="project" value="TreeGrafter"/>
</dbReference>
<sequence length="423" mass="48305">MSKELVKINRDMLLLREDEAPKDGASLTQSKRSKISIVGIKTNIPDLNVKPCSDSDEEEKGEITKAFQNVAGIKPHDACYVDHKVLYELEVEIIARLPCFEYWKMQFLNKKFLQLLKSCEIFRVRQEKGLVKPHVIMHSGAVSNWEMFDKDFKTFRRIPKVPSSDYCFFFSDKETISVGTQLIVIGREIEGIVVFRYELENHKWFRGPSMITPRVMYGSASHGNTAFFAGGIQMDDNGNPVVMRTVEKYNSDTKSRKFSSGCFLRGKFYVIGGRDENDKHLTCGESYDEAKNSWELIPDMLKDMTFIMPSQSPPLIAVVDDNLYLLETSLNELRVYDINTNIWKKLGVVPVSANTCFGWGVAFKSMGDRLLVVGTSHSGHGKTMVYLCRPSPDVEEQHWEELKHWCDGAELPQFIHNCCVMFA</sequence>
<dbReference type="GO" id="GO:0005634">
    <property type="term" value="C:nucleus"/>
    <property type="evidence" value="ECO:0007669"/>
    <property type="project" value="UniProtKB-ARBA"/>
</dbReference>
<dbReference type="AlphaFoldDB" id="A0A8X7WK78"/>
<organism evidence="3 4">
    <name type="scientific">Brassica carinata</name>
    <name type="common">Ethiopian mustard</name>
    <name type="synonym">Abyssinian cabbage</name>
    <dbReference type="NCBI Taxonomy" id="52824"/>
    <lineage>
        <taxon>Eukaryota</taxon>
        <taxon>Viridiplantae</taxon>
        <taxon>Streptophyta</taxon>
        <taxon>Embryophyta</taxon>
        <taxon>Tracheophyta</taxon>
        <taxon>Spermatophyta</taxon>
        <taxon>Magnoliopsida</taxon>
        <taxon>eudicotyledons</taxon>
        <taxon>Gunneridae</taxon>
        <taxon>Pentapetalae</taxon>
        <taxon>rosids</taxon>
        <taxon>malvids</taxon>
        <taxon>Brassicales</taxon>
        <taxon>Brassicaceae</taxon>
        <taxon>Brassiceae</taxon>
        <taxon>Brassica</taxon>
    </lineage>
</organism>
<dbReference type="SUPFAM" id="SSF117281">
    <property type="entry name" value="Kelch motif"/>
    <property type="match status" value="1"/>
</dbReference>
<evidence type="ECO:0000313" key="3">
    <source>
        <dbReference type="EMBL" id="KAG2331756.1"/>
    </source>
</evidence>
<evidence type="ECO:0000313" key="4">
    <source>
        <dbReference type="Proteomes" id="UP000886595"/>
    </source>
</evidence>
<proteinExistence type="predicted"/>
<dbReference type="PANTHER" id="PTHR46122">
    <property type="entry name" value="GALACTOSE OXIDASE/KELCH REPEAT PROTEIN-RELATED"/>
    <property type="match status" value="1"/>
</dbReference>
<dbReference type="InterPro" id="IPR052439">
    <property type="entry name" value="F-box/Kelch-repeat"/>
</dbReference>
<gene>
    <name evidence="3" type="ORF">Bca52824_002936</name>
</gene>
<dbReference type="PANTHER" id="PTHR46122:SF7">
    <property type="entry name" value="GALACTOSE OXIDASE_KELCH REPEAT SUPERFAMILY PROTEIN"/>
    <property type="match status" value="1"/>
</dbReference>
<dbReference type="Pfam" id="PF01344">
    <property type="entry name" value="Kelch_1"/>
    <property type="match status" value="1"/>
</dbReference>
<dbReference type="Proteomes" id="UP000886595">
    <property type="component" value="Unassembled WGS sequence"/>
</dbReference>
<dbReference type="InterPro" id="IPR006652">
    <property type="entry name" value="Kelch_1"/>
</dbReference>
<evidence type="ECO:0000256" key="2">
    <source>
        <dbReference type="ARBA" id="ARBA00022737"/>
    </source>
</evidence>
<dbReference type="InterPro" id="IPR015915">
    <property type="entry name" value="Kelch-typ_b-propeller"/>
</dbReference>
<comment type="caution">
    <text evidence="3">The sequence shown here is derived from an EMBL/GenBank/DDBJ whole genome shotgun (WGS) entry which is preliminary data.</text>
</comment>
<dbReference type="Gene3D" id="2.120.10.80">
    <property type="entry name" value="Kelch-type beta propeller"/>
    <property type="match status" value="1"/>
</dbReference>
<name>A0A8X7WK78_BRACI</name>
<reference evidence="3 4" key="1">
    <citation type="submission" date="2020-02" db="EMBL/GenBank/DDBJ databases">
        <authorList>
            <person name="Ma Q."/>
            <person name="Huang Y."/>
            <person name="Song X."/>
            <person name="Pei D."/>
        </authorList>
    </citation>
    <scope>NUCLEOTIDE SEQUENCE [LARGE SCALE GENOMIC DNA]</scope>
    <source>
        <strain evidence="3">Sxm20200214</strain>
        <tissue evidence="3">Leaf</tissue>
    </source>
</reference>
<protein>
    <submittedName>
        <fullName evidence="3">Uncharacterized protein</fullName>
    </submittedName>
</protein>
<accession>A0A8X7WK78</accession>
<keyword evidence="1" id="KW-0880">Kelch repeat</keyword>
<keyword evidence="4" id="KW-1185">Reference proteome</keyword>
<dbReference type="EMBL" id="JAAMPC010000001">
    <property type="protein sequence ID" value="KAG2331756.1"/>
    <property type="molecule type" value="Genomic_DNA"/>
</dbReference>
<dbReference type="OrthoDB" id="191037at2759"/>
<keyword evidence="2" id="KW-0677">Repeat</keyword>